<accession>A0ABS4I389</accession>
<evidence type="ECO:0000313" key="1">
    <source>
        <dbReference type="EMBL" id="MBP1965368.1"/>
    </source>
</evidence>
<keyword evidence="2" id="KW-1185">Reference proteome</keyword>
<dbReference type="Proteomes" id="UP001519344">
    <property type="component" value="Unassembled WGS sequence"/>
</dbReference>
<proteinExistence type="predicted"/>
<comment type="caution">
    <text evidence="1">The sequence shown here is derived from an EMBL/GenBank/DDBJ whole genome shotgun (WGS) entry which is preliminary data.</text>
</comment>
<gene>
    <name evidence="1" type="ORF">J2Z65_004605</name>
</gene>
<dbReference type="EMBL" id="JAGGKV010000013">
    <property type="protein sequence ID" value="MBP1965368.1"/>
    <property type="molecule type" value="Genomic_DNA"/>
</dbReference>
<sequence length="38" mass="4344">MLKTAVSYLQSDHKFVNLNHYFTGQASQVDDDANNKRS</sequence>
<name>A0ABS4I389_9BACL</name>
<reference evidence="1 2" key="1">
    <citation type="submission" date="2021-03" db="EMBL/GenBank/DDBJ databases">
        <title>Genomic Encyclopedia of Type Strains, Phase IV (KMG-IV): sequencing the most valuable type-strain genomes for metagenomic binning, comparative biology and taxonomic classification.</title>
        <authorList>
            <person name="Goeker M."/>
        </authorList>
    </citation>
    <scope>NUCLEOTIDE SEQUENCE [LARGE SCALE GENOMIC DNA]</scope>
    <source>
        <strain evidence="1 2">DSM 24950</strain>
    </source>
</reference>
<organism evidence="1 2">
    <name type="scientific">Paenibacillus aceris</name>
    <dbReference type="NCBI Taxonomy" id="869555"/>
    <lineage>
        <taxon>Bacteria</taxon>
        <taxon>Bacillati</taxon>
        <taxon>Bacillota</taxon>
        <taxon>Bacilli</taxon>
        <taxon>Bacillales</taxon>
        <taxon>Paenibacillaceae</taxon>
        <taxon>Paenibacillus</taxon>
    </lineage>
</organism>
<protein>
    <submittedName>
        <fullName evidence="1">Uncharacterized protein</fullName>
    </submittedName>
</protein>
<evidence type="ECO:0000313" key="2">
    <source>
        <dbReference type="Proteomes" id="UP001519344"/>
    </source>
</evidence>